<dbReference type="Proteomes" id="UP000076400">
    <property type="component" value="Unassembled WGS sequence"/>
</dbReference>
<dbReference type="InterPro" id="IPR005338">
    <property type="entry name" value="Anhydro_N_Ac-Mur_kinase"/>
</dbReference>
<dbReference type="AlphaFoldDB" id="A0A154WGR2"/>
<evidence type="ECO:0000256" key="2">
    <source>
        <dbReference type="HAMAP-Rule" id="MF_01270"/>
    </source>
</evidence>
<keyword evidence="2 3" id="KW-0418">Kinase</keyword>
<keyword evidence="2" id="KW-0808">Transferase</keyword>
<keyword evidence="1 2" id="KW-0119">Carbohydrate metabolism</keyword>
<dbReference type="OrthoDB" id="9763949at2"/>
<comment type="caution">
    <text evidence="3">The sequence shown here is derived from an EMBL/GenBank/DDBJ whole genome shotgun (WGS) entry which is preliminary data.</text>
</comment>
<gene>
    <name evidence="2" type="primary">anmK</name>
    <name evidence="3" type="ORF">AUP43_15775</name>
</gene>
<reference evidence="3 4" key="1">
    <citation type="submission" date="2015-12" db="EMBL/GenBank/DDBJ databases">
        <title>Genome sequence of Oceanibaculum pacificum MCCC 1A02656.</title>
        <authorList>
            <person name="Lu L."/>
            <person name="Lai Q."/>
            <person name="Shao Z."/>
            <person name="Qian P."/>
        </authorList>
    </citation>
    <scope>NUCLEOTIDE SEQUENCE [LARGE SCALE GENOMIC DNA]</scope>
    <source>
        <strain evidence="3 4">MCCC 1A02656</strain>
    </source>
</reference>
<dbReference type="GO" id="GO:0016301">
    <property type="term" value="F:kinase activity"/>
    <property type="evidence" value="ECO:0007669"/>
    <property type="project" value="UniProtKB-KW"/>
</dbReference>
<dbReference type="UniPathway" id="UPA00544"/>
<comment type="similarity">
    <text evidence="2">Belongs to the anhydro-N-acetylmuramic acid kinase family.</text>
</comment>
<accession>A0A154WGR2</accession>
<evidence type="ECO:0000313" key="3">
    <source>
        <dbReference type="EMBL" id="KZD12645.1"/>
    </source>
</evidence>
<dbReference type="GO" id="GO:0097175">
    <property type="term" value="P:1,6-anhydro-N-acetyl-beta-muramic acid catabolic process"/>
    <property type="evidence" value="ECO:0007669"/>
    <property type="project" value="UniProtKB-UniRule"/>
</dbReference>
<organism evidence="3 4">
    <name type="scientific">Oceanibaculum pacificum</name>
    <dbReference type="NCBI Taxonomy" id="580166"/>
    <lineage>
        <taxon>Bacteria</taxon>
        <taxon>Pseudomonadati</taxon>
        <taxon>Pseudomonadota</taxon>
        <taxon>Alphaproteobacteria</taxon>
        <taxon>Rhodospirillales</taxon>
        <taxon>Oceanibaculaceae</taxon>
        <taxon>Oceanibaculum</taxon>
    </lineage>
</organism>
<evidence type="ECO:0000256" key="1">
    <source>
        <dbReference type="ARBA" id="ARBA00023277"/>
    </source>
</evidence>
<comment type="pathway">
    <text evidence="2">Cell wall biogenesis; peptidoglycan recycling.</text>
</comment>
<protein>
    <recommendedName>
        <fullName evidence="2">Anhydro-N-acetylmuramic acid kinase</fullName>
        <ecNumber evidence="2">2.7.1.170</ecNumber>
    </recommendedName>
    <alternativeName>
        <fullName evidence="2">AnhMurNAc kinase</fullName>
    </alternativeName>
</protein>
<dbReference type="RefSeq" id="WP_067551693.1">
    <property type="nucleotide sequence ID" value="NZ_LPXN01000010.1"/>
</dbReference>
<dbReference type="EC" id="2.7.1.170" evidence="2"/>
<dbReference type="PANTHER" id="PTHR30605:SF0">
    <property type="entry name" value="ANHYDRO-N-ACETYLMURAMIC ACID KINASE"/>
    <property type="match status" value="1"/>
</dbReference>
<dbReference type="GO" id="GO:0016773">
    <property type="term" value="F:phosphotransferase activity, alcohol group as acceptor"/>
    <property type="evidence" value="ECO:0007669"/>
    <property type="project" value="UniProtKB-UniRule"/>
</dbReference>
<keyword evidence="2" id="KW-0547">Nucleotide-binding</keyword>
<dbReference type="SUPFAM" id="SSF53067">
    <property type="entry name" value="Actin-like ATPase domain"/>
    <property type="match status" value="1"/>
</dbReference>
<keyword evidence="4" id="KW-1185">Reference proteome</keyword>
<dbReference type="HAMAP" id="MF_01270">
    <property type="entry name" value="AnhMurNAc_kinase"/>
    <property type="match status" value="1"/>
</dbReference>
<feature type="binding site" evidence="2">
    <location>
        <begin position="12"/>
        <end position="19"/>
    </location>
    <ligand>
        <name>ATP</name>
        <dbReference type="ChEBI" id="CHEBI:30616"/>
    </ligand>
</feature>
<dbReference type="GO" id="GO:0005524">
    <property type="term" value="F:ATP binding"/>
    <property type="evidence" value="ECO:0007669"/>
    <property type="project" value="UniProtKB-UniRule"/>
</dbReference>
<dbReference type="NCBIfam" id="NF007141">
    <property type="entry name" value="PRK09585.1-5"/>
    <property type="match status" value="1"/>
</dbReference>
<dbReference type="GO" id="GO:0009254">
    <property type="term" value="P:peptidoglycan turnover"/>
    <property type="evidence" value="ECO:0007669"/>
    <property type="project" value="UniProtKB-UniRule"/>
</dbReference>
<name>A0A154WGR2_9PROT</name>
<dbReference type="GO" id="GO:0006040">
    <property type="term" value="P:amino sugar metabolic process"/>
    <property type="evidence" value="ECO:0007669"/>
    <property type="project" value="InterPro"/>
</dbReference>
<sequence length="362" mass="37960">MPVLTAIGLMSGTSLDGIDAALLRSDGERQVEIGPALTIPYDPEFRQRLRGILGAPAGADIAGVEREFTLRHAAAVHSLLEQAAIPPSEVDLIGFHGHTILHQPTQGLAGKGRTWQIGDGGLLARETGIAVVNDFRSADVAAGGEGAPFAPIFHAALTEDLPRPLAVLNLGGVGNVTWIGADGVLLAFDTGPANALLDDWVLRHTGQPYDEGSRLARAGVADRVRIDTVLEGPYFARKPPKSLDRDDFSASLAESLSLEDGAATLTALTVACIVKAADWFPAPAAIWIVSGGGRHNQLMMESLAAELGVPIRSMEDIGWDGDDVEAQAFAYLAIRHKLGLPLSFPGTTGVPAPTLGGVLHRP</sequence>
<dbReference type="STRING" id="580166.AUP43_15775"/>
<dbReference type="PANTHER" id="PTHR30605">
    <property type="entry name" value="ANHYDRO-N-ACETYLMURAMIC ACID KINASE"/>
    <property type="match status" value="1"/>
</dbReference>
<dbReference type="InterPro" id="IPR043129">
    <property type="entry name" value="ATPase_NBD"/>
</dbReference>
<comment type="catalytic activity">
    <reaction evidence="2">
        <text>1,6-anhydro-N-acetyl-beta-muramate + ATP + H2O = N-acetyl-D-muramate 6-phosphate + ADP + H(+)</text>
        <dbReference type="Rhea" id="RHEA:24952"/>
        <dbReference type="ChEBI" id="CHEBI:15377"/>
        <dbReference type="ChEBI" id="CHEBI:15378"/>
        <dbReference type="ChEBI" id="CHEBI:30616"/>
        <dbReference type="ChEBI" id="CHEBI:58690"/>
        <dbReference type="ChEBI" id="CHEBI:58722"/>
        <dbReference type="ChEBI" id="CHEBI:456216"/>
        <dbReference type="EC" id="2.7.1.170"/>
    </reaction>
</comment>
<evidence type="ECO:0000313" key="4">
    <source>
        <dbReference type="Proteomes" id="UP000076400"/>
    </source>
</evidence>
<comment type="function">
    <text evidence="2">Catalyzes the specific phosphorylation of 1,6-anhydro-N-acetylmuramic acid (anhMurNAc) with the simultaneous cleavage of the 1,6-anhydro ring, generating MurNAc-6-P. Is required for the utilization of anhMurNAc either imported from the medium or derived from its own cell wall murein, and thus plays a role in cell wall recycling.</text>
</comment>
<comment type="pathway">
    <text evidence="2">Amino-sugar metabolism; 1,6-anhydro-N-acetylmuramate degradation.</text>
</comment>
<keyword evidence="2" id="KW-0067">ATP-binding</keyword>
<dbReference type="EMBL" id="LPXN01000010">
    <property type="protein sequence ID" value="KZD12645.1"/>
    <property type="molecule type" value="Genomic_DNA"/>
</dbReference>
<proteinExistence type="inferred from homology"/>
<dbReference type="UniPathway" id="UPA00343"/>
<dbReference type="Gene3D" id="3.30.420.40">
    <property type="match status" value="2"/>
</dbReference>
<dbReference type="Pfam" id="PF03702">
    <property type="entry name" value="AnmK"/>
    <property type="match status" value="1"/>
</dbReference>